<feature type="transmembrane region" description="Helical" evidence="1">
    <location>
        <begin position="103"/>
        <end position="133"/>
    </location>
</feature>
<keyword evidence="1" id="KW-0472">Membrane</keyword>
<feature type="transmembrane region" description="Helical" evidence="1">
    <location>
        <begin position="47"/>
        <end position="66"/>
    </location>
</feature>
<sequence>MEIAEQKNQTKHNITQENMQKIFMLVSKPTLVLLIFNIAAYLETYTLHLIILANIVLIIFISSQLYQHQYRAKEHMIMSNLVSGVASGTSIAIVEIIQNKTIWSAFAIITQSALWVLLSFLITQMTILLIGYFQRNTKHHTSQTSLKI</sequence>
<protein>
    <submittedName>
        <fullName evidence="2">Uncharacterized protein</fullName>
    </submittedName>
</protein>
<name>A0A1G2AR89_9BACT</name>
<reference evidence="2 3" key="1">
    <citation type="journal article" date="2016" name="Nat. Commun.">
        <title>Thousands of microbial genomes shed light on interconnected biogeochemical processes in an aquifer system.</title>
        <authorList>
            <person name="Anantharaman K."/>
            <person name="Brown C.T."/>
            <person name="Hug L.A."/>
            <person name="Sharon I."/>
            <person name="Castelle C.J."/>
            <person name="Probst A.J."/>
            <person name="Thomas B.C."/>
            <person name="Singh A."/>
            <person name="Wilkins M.J."/>
            <person name="Karaoz U."/>
            <person name="Brodie E.L."/>
            <person name="Williams K.H."/>
            <person name="Hubbard S.S."/>
            <person name="Banfield J.F."/>
        </authorList>
    </citation>
    <scope>NUCLEOTIDE SEQUENCE [LARGE SCALE GENOMIC DNA]</scope>
</reference>
<dbReference type="STRING" id="1798540.A3B74_04220"/>
<evidence type="ECO:0000313" key="2">
    <source>
        <dbReference type="EMBL" id="OGY78540.1"/>
    </source>
</evidence>
<feature type="transmembrane region" description="Helical" evidence="1">
    <location>
        <begin position="21"/>
        <end position="41"/>
    </location>
</feature>
<evidence type="ECO:0000256" key="1">
    <source>
        <dbReference type="SAM" id="Phobius"/>
    </source>
</evidence>
<evidence type="ECO:0000313" key="3">
    <source>
        <dbReference type="Proteomes" id="UP000177165"/>
    </source>
</evidence>
<dbReference type="EMBL" id="MHKB01000014">
    <property type="protein sequence ID" value="OGY78540.1"/>
    <property type="molecule type" value="Genomic_DNA"/>
</dbReference>
<gene>
    <name evidence="2" type="ORF">A3B74_04220</name>
</gene>
<comment type="caution">
    <text evidence="2">The sequence shown here is derived from an EMBL/GenBank/DDBJ whole genome shotgun (WGS) entry which is preliminary data.</text>
</comment>
<feature type="transmembrane region" description="Helical" evidence="1">
    <location>
        <begin position="78"/>
        <end position="97"/>
    </location>
</feature>
<dbReference type="Proteomes" id="UP000177165">
    <property type="component" value="Unassembled WGS sequence"/>
</dbReference>
<proteinExistence type="predicted"/>
<keyword evidence="1" id="KW-1133">Transmembrane helix</keyword>
<accession>A0A1G2AR89</accession>
<dbReference type="AlphaFoldDB" id="A0A1G2AR89"/>
<keyword evidence="1" id="KW-0812">Transmembrane</keyword>
<organism evidence="2 3">
    <name type="scientific">Candidatus Kerfeldbacteria bacterium RIFCSPHIGHO2_02_FULL_42_14</name>
    <dbReference type="NCBI Taxonomy" id="1798540"/>
    <lineage>
        <taxon>Bacteria</taxon>
        <taxon>Candidatus Kerfeldiibacteriota</taxon>
    </lineage>
</organism>